<accession>U2FZP9</accession>
<dbReference type="Proteomes" id="UP000016636">
    <property type="component" value="Unassembled WGS sequence"/>
</dbReference>
<comment type="caution">
    <text evidence="1">The sequence shown here is derived from an EMBL/GenBank/DDBJ whole genome shotgun (WGS) entry which is preliminary data.</text>
</comment>
<dbReference type="AlphaFoldDB" id="U2FZP9"/>
<sequence>MDTKSIGAETKLIFLKVNLAFKFRSNLSSLQISPKWL</sequence>
<evidence type="ECO:0000313" key="1">
    <source>
        <dbReference type="EMBL" id="ERJ21279.1"/>
    </source>
</evidence>
<name>U2FZP9_9BACT</name>
<dbReference type="EMBL" id="ANNE01000022">
    <property type="protein sequence ID" value="ERJ21279.1"/>
    <property type="molecule type" value="Genomic_DNA"/>
</dbReference>
<protein>
    <submittedName>
        <fullName evidence="1">Uncharacterized protein</fullName>
    </submittedName>
</protein>
<organism evidence="1 2">
    <name type="scientific">Campylobacter concisus UNSW3</name>
    <dbReference type="NCBI Taxonomy" id="1242966"/>
    <lineage>
        <taxon>Bacteria</taxon>
        <taxon>Pseudomonadati</taxon>
        <taxon>Campylobacterota</taxon>
        <taxon>Epsilonproteobacteria</taxon>
        <taxon>Campylobacterales</taxon>
        <taxon>Campylobacteraceae</taxon>
        <taxon>Campylobacter</taxon>
    </lineage>
</organism>
<evidence type="ECO:0000313" key="2">
    <source>
        <dbReference type="Proteomes" id="UP000016636"/>
    </source>
</evidence>
<reference evidence="1 2" key="1">
    <citation type="journal article" date="2013" name="BMC Genomics">
        <title>Comparative genomics of Campylobacter concisus isolates reveals genetic diversity and provides insights into disease association.</title>
        <authorList>
            <person name="Deshpande N.P."/>
            <person name="Kaakoush N.O."/>
            <person name="Wilkins M.R."/>
            <person name="Mitchell H.M."/>
        </authorList>
    </citation>
    <scope>NUCLEOTIDE SEQUENCE [LARGE SCALE GENOMIC DNA]</scope>
    <source>
        <strain evidence="1 2">UNSW3</strain>
    </source>
</reference>
<gene>
    <name evidence="1" type="ORF">UNSW3_1458</name>
</gene>
<proteinExistence type="predicted"/>